<dbReference type="GO" id="GO:0006355">
    <property type="term" value="P:regulation of DNA-templated transcription"/>
    <property type="evidence" value="ECO:0007669"/>
    <property type="project" value="InterPro"/>
</dbReference>
<comment type="caution">
    <text evidence="5">The sequence shown here is derived from an EMBL/GenBank/DDBJ whole genome shotgun (WGS) entry which is preliminary data.</text>
</comment>
<evidence type="ECO:0000313" key="6">
    <source>
        <dbReference type="Proteomes" id="UP000578697"/>
    </source>
</evidence>
<reference evidence="5 6" key="1">
    <citation type="submission" date="2020-08" db="EMBL/GenBank/DDBJ databases">
        <title>Genomic Encyclopedia of Type Strains, Phase IV (KMG-IV): sequencing the most valuable type-strain genomes for metagenomic binning, comparative biology and taxonomic classification.</title>
        <authorList>
            <person name="Goeker M."/>
        </authorList>
    </citation>
    <scope>NUCLEOTIDE SEQUENCE [LARGE SCALE GENOMIC DNA]</scope>
    <source>
        <strain evidence="5 6">DSM 103679</strain>
    </source>
</reference>
<dbReference type="Gene3D" id="1.10.10.10">
    <property type="entry name" value="Winged helix-like DNA-binding domain superfamily/Winged helix DNA-binding domain"/>
    <property type="match status" value="1"/>
</dbReference>
<dbReference type="InterPro" id="IPR036388">
    <property type="entry name" value="WH-like_DNA-bd_sf"/>
</dbReference>
<feature type="domain" description="HTH luxR-type" evidence="4">
    <location>
        <begin position="420"/>
        <end position="485"/>
    </location>
</feature>
<dbReference type="AlphaFoldDB" id="A0A840SJ90"/>
<proteinExistence type="predicted"/>
<dbReference type="GO" id="GO:0003677">
    <property type="term" value="F:DNA binding"/>
    <property type="evidence" value="ECO:0007669"/>
    <property type="project" value="UniProtKB-KW"/>
</dbReference>
<dbReference type="EMBL" id="JACHFR010000004">
    <property type="protein sequence ID" value="MBB5219956.1"/>
    <property type="molecule type" value="Genomic_DNA"/>
</dbReference>
<dbReference type="InterPro" id="IPR011990">
    <property type="entry name" value="TPR-like_helical_dom_sf"/>
</dbReference>
<dbReference type="Pfam" id="PF00196">
    <property type="entry name" value="GerE"/>
    <property type="match status" value="1"/>
</dbReference>
<sequence>MEDNIEKSELLTDKKTSPLIPIEELERRLHEVSVNYFLRDIRKDRESYYALTYEEIVRTQSWLCFSGLTLNFIMDGKLEEARHLIESIPEDKDSFIKLLKIGLTIVHPEITWKRFVSCIEYLKSINTPLKCVMLTAGRPLLLNGFNDFSRLGPLLLKHREMFVDYLKYLYPESLCPYIYNLCLAEYYYQTNSLVDAAMLVGSTIKKFNIEGENRVTFAALYLQSKILLAHGKSVRAESFIQDIRNCTGEAGKAEFDYNIDAVNVLFSLYEGNIARVKEWLSETAPDEFADFNLLDLYRYMVKMRCYIATRKYAAVIALAERLRPYLAAGRRFMDLCELDLILALSLFAAKNNKAAFEALRNALKKVRMYRYYRLVADEGEPMLHLLIEYIKTEGKSPFLMNLLDMTRSMAIRHPLYMKVPCQKGEGFTQMEIDVLTLLEQGKSKEEIAEYFFISVNTVKYHIKNVYVKLGVKTATQAVWNARILGII</sequence>
<dbReference type="PROSITE" id="PS50043">
    <property type="entry name" value="HTH_LUXR_2"/>
    <property type="match status" value="1"/>
</dbReference>
<dbReference type="PRINTS" id="PR00038">
    <property type="entry name" value="HTHLUXR"/>
</dbReference>
<dbReference type="Proteomes" id="UP000578697">
    <property type="component" value="Unassembled WGS sequence"/>
</dbReference>
<dbReference type="Gene3D" id="1.25.40.10">
    <property type="entry name" value="Tetratricopeptide repeat domain"/>
    <property type="match status" value="1"/>
</dbReference>
<dbReference type="Pfam" id="PF17874">
    <property type="entry name" value="TPR_MalT"/>
    <property type="match status" value="1"/>
</dbReference>
<keyword evidence="6" id="KW-1185">Reference proteome</keyword>
<accession>A0A840SJ90</accession>
<dbReference type="InterPro" id="IPR016032">
    <property type="entry name" value="Sig_transdc_resp-reg_C-effctor"/>
</dbReference>
<keyword evidence="3" id="KW-0804">Transcription</keyword>
<evidence type="ECO:0000313" key="5">
    <source>
        <dbReference type="EMBL" id="MBB5219956.1"/>
    </source>
</evidence>
<organism evidence="5 6">
    <name type="scientific">Treponema rectale</name>
    <dbReference type="NCBI Taxonomy" id="744512"/>
    <lineage>
        <taxon>Bacteria</taxon>
        <taxon>Pseudomonadati</taxon>
        <taxon>Spirochaetota</taxon>
        <taxon>Spirochaetia</taxon>
        <taxon>Spirochaetales</taxon>
        <taxon>Treponemataceae</taxon>
        <taxon>Treponema</taxon>
    </lineage>
</organism>
<gene>
    <name evidence="5" type="ORF">HNP77_002345</name>
</gene>
<dbReference type="PANTHER" id="PTHR44688">
    <property type="entry name" value="DNA-BINDING TRANSCRIPTIONAL ACTIVATOR DEVR_DOSR"/>
    <property type="match status" value="1"/>
</dbReference>
<dbReference type="RefSeq" id="WP_184653543.1">
    <property type="nucleotide sequence ID" value="NZ_JACHFR010000004.1"/>
</dbReference>
<dbReference type="CDD" id="cd06170">
    <property type="entry name" value="LuxR_C_like"/>
    <property type="match status" value="1"/>
</dbReference>
<dbReference type="InterPro" id="IPR000792">
    <property type="entry name" value="Tscrpt_reg_LuxR_C"/>
</dbReference>
<evidence type="ECO:0000259" key="4">
    <source>
        <dbReference type="PROSITE" id="PS50043"/>
    </source>
</evidence>
<protein>
    <submittedName>
        <fullName evidence="5">DNA-binding CsgD family transcriptional regulator</fullName>
    </submittedName>
</protein>
<keyword evidence="2 5" id="KW-0238">DNA-binding</keyword>
<evidence type="ECO:0000256" key="1">
    <source>
        <dbReference type="ARBA" id="ARBA00023015"/>
    </source>
</evidence>
<evidence type="ECO:0000256" key="3">
    <source>
        <dbReference type="ARBA" id="ARBA00023163"/>
    </source>
</evidence>
<dbReference type="SMART" id="SM00421">
    <property type="entry name" value="HTH_LUXR"/>
    <property type="match status" value="1"/>
</dbReference>
<evidence type="ECO:0000256" key="2">
    <source>
        <dbReference type="ARBA" id="ARBA00023125"/>
    </source>
</evidence>
<dbReference type="SUPFAM" id="SSF46894">
    <property type="entry name" value="C-terminal effector domain of the bipartite response regulators"/>
    <property type="match status" value="1"/>
</dbReference>
<dbReference type="InterPro" id="IPR041617">
    <property type="entry name" value="TPR_MalT"/>
</dbReference>
<dbReference type="PANTHER" id="PTHR44688:SF16">
    <property type="entry name" value="DNA-BINDING TRANSCRIPTIONAL ACTIVATOR DEVR_DOSR"/>
    <property type="match status" value="1"/>
</dbReference>
<name>A0A840SJ90_9SPIR</name>
<keyword evidence="1" id="KW-0805">Transcription regulation</keyword>